<evidence type="ECO:0000256" key="3">
    <source>
        <dbReference type="ARBA" id="ARBA00022723"/>
    </source>
</evidence>
<evidence type="ECO:0000259" key="9">
    <source>
        <dbReference type="PROSITE" id="PS51790"/>
    </source>
</evidence>
<dbReference type="SUPFAM" id="SSF51316">
    <property type="entry name" value="Mss4-like"/>
    <property type="match status" value="1"/>
</dbReference>
<keyword evidence="5" id="KW-0813">Transport</keyword>
<comment type="similarity">
    <text evidence="2">Belongs to the MsrB Met sulfoxide reductase family.</text>
</comment>
<dbReference type="AlphaFoldDB" id="A0A1S3YBI2"/>
<evidence type="ECO:0000256" key="6">
    <source>
        <dbReference type="ARBA" id="ARBA00023002"/>
    </source>
</evidence>
<feature type="transmembrane region" description="Helical" evidence="8">
    <location>
        <begin position="166"/>
        <end position="186"/>
    </location>
</feature>
<keyword evidence="6" id="KW-0560">Oxidoreductase</keyword>
<evidence type="ECO:0000256" key="5">
    <source>
        <dbReference type="ARBA" id="ARBA00022982"/>
    </source>
</evidence>
<dbReference type="PANTHER" id="PTHR46081:SF8">
    <property type="entry name" value="PEPTIDE METHIONINE SULFOXIDE REDUCTASE 2"/>
    <property type="match status" value="1"/>
</dbReference>
<comment type="cofactor">
    <cofactor evidence="1">
        <name>Zn(2+)</name>
        <dbReference type="ChEBI" id="CHEBI:29105"/>
    </cofactor>
</comment>
<dbReference type="GO" id="GO:0033743">
    <property type="term" value="F:peptide-methionine (R)-S-oxide reductase activity"/>
    <property type="evidence" value="ECO:0000318"/>
    <property type="project" value="GO_Central"/>
</dbReference>
<keyword evidence="7" id="KW-0676">Redox-active center</keyword>
<dbReference type="GO" id="GO:0030091">
    <property type="term" value="P:protein repair"/>
    <property type="evidence" value="ECO:0007669"/>
    <property type="project" value="InterPro"/>
</dbReference>
<dbReference type="Gene3D" id="2.170.150.20">
    <property type="entry name" value="Peptide methionine sulfoxide reductase"/>
    <property type="match status" value="1"/>
</dbReference>
<dbReference type="PaxDb" id="4097-A0A1S3YBI2"/>
<feature type="transmembrane region" description="Helical" evidence="8">
    <location>
        <begin position="128"/>
        <end position="146"/>
    </location>
</feature>
<dbReference type="GO" id="GO:0005737">
    <property type="term" value="C:cytoplasm"/>
    <property type="evidence" value="ECO:0000318"/>
    <property type="project" value="GO_Central"/>
</dbReference>
<organism evidence="10">
    <name type="scientific">Nicotiana tabacum</name>
    <name type="common">Common tobacco</name>
    <dbReference type="NCBI Taxonomy" id="4097"/>
    <lineage>
        <taxon>Eukaryota</taxon>
        <taxon>Viridiplantae</taxon>
        <taxon>Streptophyta</taxon>
        <taxon>Embryophyta</taxon>
        <taxon>Tracheophyta</taxon>
        <taxon>Spermatophyta</taxon>
        <taxon>Magnoliopsida</taxon>
        <taxon>eudicotyledons</taxon>
        <taxon>Gunneridae</taxon>
        <taxon>Pentapetalae</taxon>
        <taxon>asterids</taxon>
        <taxon>lamiids</taxon>
        <taxon>Solanales</taxon>
        <taxon>Solanaceae</taxon>
        <taxon>Nicotianoideae</taxon>
        <taxon>Nicotianeae</taxon>
        <taxon>Nicotiana</taxon>
    </lineage>
</organism>
<gene>
    <name evidence="10" type="primary">LOC107774373</name>
</gene>
<evidence type="ECO:0000256" key="1">
    <source>
        <dbReference type="ARBA" id="ARBA00001947"/>
    </source>
</evidence>
<dbReference type="InterPro" id="IPR002579">
    <property type="entry name" value="Met_Sox_Rdtase_MsrB_dom"/>
</dbReference>
<accession>A0A1S3YBI2</accession>
<dbReference type="SMR" id="A0A1S3YBI2"/>
<evidence type="ECO:0000313" key="10">
    <source>
        <dbReference type="RefSeq" id="XP_016449357.1"/>
    </source>
</evidence>
<dbReference type="InterPro" id="IPR011057">
    <property type="entry name" value="Mss4-like_sf"/>
</dbReference>
<keyword evidence="5" id="KW-0249">Electron transport</keyword>
<sequence length="223" mass="25151">MDFQILKFSTFAPSKALIFNPRFQPKKVVHIHGLSNTQFRVVAMAGAGSVQKSEEEWRAILSPEQFRILRQKGTENPGTGEYNKFFGVGTYLCAGCGTPLYRSATKFNSPCGWPSFYEGLPGAINRNVSFSSIIYATSLFFFYFLNIFRSLYHSSFSFCSFDNSKALTSLLEMSALSTSFLMLELLKLQSEKQECKNFSCFPLHCLISLFINDFIIGLLAFLS</sequence>
<evidence type="ECO:0000256" key="8">
    <source>
        <dbReference type="SAM" id="Phobius"/>
    </source>
</evidence>
<reference evidence="10" key="1">
    <citation type="submission" date="2025-08" db="UniProtKB">
        <authorList>
            <consortium name="RefSeq"/>
        </authorList>
    </citation>
    <scope>IDENTIFICATION</scope>
</reference>
<feature type="domain" description="MsrB" evidence="9">
    <location>
        <begin position="54"/>
        <end position="131"/>
    </location>
</feature>
<dbReference type="KEGG" id="nta:107774373"/>
<dbReference type="GO" id="GO:0046872">
    <property type="term" value="F:metal ion binding"/>
    <property type="evidence" value="ECO:0007669"/>
    <property type="project" value="UniProtKB-KW"/>
</dbReference>
<keyword evidence="8" id="KW-1133">Transmembrane helix</keyword>
<protein>
    <submittedName>
        <fullName evidence="10">Uncharacterized protein isoform X1</fullName>
    </submittedName>
</protein>
<keyword evidence="4" id="KW-0862">Zinc</keyword>
<keyword evidence="3" id="KW-0479">Metal-binding</keyword>
<evidence type="ECO:0000256" key="7">
    <source>
        <dbReference type="ARBA" id="ARBA00023284"/>
    </source>
</evidence>
<dbReference type="PROSITE" id="PS51790">
    <property type="entry name" value="MSRB"/>
    <property type="match status" value="1"/>
</dbReference>
<dbReference type="PANTHER" id="PTHR46081">
    <property type="entry name" value="PEPTIDE METHIONINE SULFOXIDE REDUCTASE 2"/>
    <property type="match status" value="1"/>
</dbReference>
<keyword evidence="8" id="KW-0812">Transmembrane</keyword>
<dbReference type="RefSeq" id="XP_016449357.1">
    <property type="nucleotide sequence ID" value="XM_016593871.1"/>
</dbReference>
<dbReference type="GO" id="GO:0034599">
    <property type="term" value="P:cellular response to oxidative stress"/>
    <property type="evidence" value="ECO:0000318"/>
    <property type="project" value="GO_Central"/>
</dbReference>
<evidence type="ECO:0000256" key="4">
    <source>
        <dbReference type="ARBA" id="ARBA00022833"/>
    </source>
</evidence>
<feature type="transmembrane region" description="Helical" evidence="8">
    <location>
        <begin position="198"/>
        <end position="222"/>
    </location>
</feature>
<name>A0A1S3YBI2_TOBAC</name>
<dbReference type="STRING" id="4097.A0A1S3YBI2"/>
<keyword evidence="8" id="KW-0472">Membrane</keyword>
<dbReference type="Pfam" id="PF01641">
    <property type="entry name" value="SelR"/>
    <property type="match status" value="1"/>
</dbReference>
<dbReference type="OrthoDB" id="44061at2759"/>
<proteinExistence type="inferred from homology"/>
<dbReference type="InterPro" id="IPR028427">
    <property type="entry name" value="Met_Sox_Rdtase_MsrB"/>
</dbReference>
<evidence type="ECO:0000256" key="2">
    <source>
        <dbReference type="ARBA" id="ARBA00007174"/>
    </source>
</evidence>